<sequence>MGVTKLVLAAAAAAAATAASAAGEGVHFASRDVGKSHLPTSFKAEDPSVTERSYEYSPYGYGAGDPHFYGFNHAWFDFTGVKDQVFNLLSDDAIHVNAAFIGGPQAGQTFMGELGIQAGGGVDRVAIAHCGYSCIKATVNDVPLAAEKETVMASGARLLLTRGQNATVEYVGPTYRLKVSSPIADTVWKGGAEDTPHLDVAAELLAYPTDPHGVLGQTARHLTSARMAVGDGEAAAADGADFVMDGVDADYRVSGLFETDCATSRFVARPASEVAAVRAAAARGGRKLLSVVDRNRVAIAVAGVRA</sequence>
<proteinExistence type="predicted"/>
<evidence type="ECO:0008006" key="4">
    <source>
        <dbReference type="Google" id="ProtNLM"/>
    </source>
</evidence>
<feature type="signal peptide" evidence="1">
    <location>
        <begin position="1"/>
        <end position="21"/>
    </location>
</feature>
<evidence type="ECO:0000313" key="2">
    <source>
        <dbReference type="EMBL" id="OSX68276.1"/>
    </source>
</evidence>
<keyword evidence="1" id="KW-0732">Signal</keyword>
<dbReference type="EMBL" id="KV920805">
    <property type="protein sequence ID" value="OSX68276.1"/>
    <property type="molecule type" value="Genomic_DNA"/>
</dbReference>
<evidence type="ECO:0000256" key="1">
    <source>
        <dbReference type="SAM" id="SignalP"/>
    </source>
</evidence>
<name>A0A1X6NIK5_PORUM</name>
<dbReference type="PANTHER" id="PTHR31656">
    <property type="entry name" value="ROOT CAP DOMAIN-CONTAINING PROTEIN"/>
    <property type="match status" value="1"/>
</dbReference>
<accession>A0A1X6NIK5</accession>
<dbReference type="AlphaFoldDB" id="A0A1X6NIK5"/>
<gene>
    <name evidence="2" type="ORF">BU14_3099s0001</name>
</gene>
<dbReference type="Proteomes" id="UP000218209">
    <property type="component" value="Unassembled WGS sequence"/>
</dbReference>
<keyword evidence="3" id="KW-1185">Reference proteome</keyword>
<organism evidence="2 3">
    <name type="scientific">Porphyra umbilicalis</name>
    <name type="common">Purple laver</name>
    <name type="synonym">Red alga</name>
    <dbReference type="NCBI Taxonomy" id="2786"/>
    <lineage>
        <taxon>Eukaryota</taxon>
        <taxon>Rhodophyta</taxon>
        <taxon>Bangiophyceae</taxon>
        <taxon>Bangiales</taxon>
        <taxon>Bangiaceae</taxon>
        <taxon>Porphyra</taxon>
    </lineage>
</organism>
<evidence type="ECO:0000313" key="3">
    <source>
        <dbReference type="Proteomes" id="UP000218209"/>
    </source>
</evidence>
<dbReference type="OrthoDB" id="2012063at2759"/>
<feature type="chain" id="PRO_5012146080" description="VWFD domain-containing protein" evidence="1">
    <location>
        <begin position="22"/>
        <end position="306"/>
    </location>
</feature>
<reference evidence="2 3" key="1">
    <citation type="submission" date="2017-03" db="EMBL/GenBank/DDBJ databases">
        <title>WGS assembly of Porphyra umbilicalis.</title>
        <authorList>
            <person name="Brawley S.H."/>
            <person name="Blouin N.A."/>
            <person name="Ficko-Blean E."/>
            <person name="Wheeler G.L."/>
            <person name="Lohr M."/>
            <person name="Goodson H.V."/>
            <person name="Jenkins J.W."/>
            <person name="Blaby-Haas C.E."/>
            <person name="Helliwell K.E."/>
            <person name="Chan C."/>
            <person name="Marriage T."/>
            <person name="Bhattacharya D."/>
            <person name="Klein A.S."/>
            <person name="Badis Y."/>
            <person name="Brodie J."/>
            <person name="Cao Y."/>
            <person name="Collen J."/>
            <person name="Dittami S.M."/>
            <person name="Gachon C.M."/>
            <person name="Green B.R."/>
            <person name="Karpowicz S."/>
            <person name="Kim J.W."/>
            <person name="Kudahl U."/>
            <person name="Lin S."/>
            <person name="Michel G."/>
            <person name="Mittag M."/>
            <person name="Olson B.J."/>
            <person name="Pangilinan J."/>
            <person name="Peng Y."/>
            <person name="Qiu H."/>
            <person name="Shu S."/>
            <person name="Singer J.T."/>
            <person name="Smith A.G."/>
            <person name="Sprecher B.N."/>
            <person name="Wagner V."/>
            <person name="Wang W."/>
            <person name="Wang Z.-Y."/>
            <person name="Yan J."/>
            <person name="Yarish C."/>
            <person name="Zoeuner-Riek S."/>
            <person name="Zhuang Y."/>
            <person name="Zou Y."/>
            <person name="Lindquist E.A."/>
            <person name="Grimwood J."/>
            <person name="Barry K."/>
            <person name="Rokhsar D.S."/>
            <person name="Schmutz J."/>
            <person name="Stiller J.W."/>
            <person name="Grossman A.R."/>
            <person name="Prochnik S.E."/>
        </authorList>
    </citation>
    <scope>NUCLEOTIDE SEQUENCE [LARGE SCALE GENOMIC DNA]</scope>
    <source>
        <strain evidence="2">4086291</strain>
    </source>
</reference>
<protein>
    <recommendedName>
        <fullName evidence="4">VWFD domain-containing protein</fullName>
    </recommendedName>
</protein>